<dbReference type="InterPro" id="IPR027417">
    <property type="entry name" value="P-loop_NTPase"/>
</dbReference>
<dbReference type="Proteomes" id="UP001062165">
    <property type="component" value="Chromosome"/>
</dbReference>
<gene>
    <name evidence="1" type="ORF">N7E81_06855</name>
</gene>
<dbReference type="Gene3D" id="3.40.50.300">
    <property type="entry name" value="P-loop containing nucleotide triphosphate hydrolases"/>
    <property type="match status" value="1"/>
</dbReference>
<evidence type="ECO:0000313" key="2">
    <source>
        <dbReference type="Proteomes" id="UP001062165"/>
    </source>
</evidence>
<dbReference type="EMBL" id="CP106735">
    <property type="protein sequence ID" value="UXX80817.1"/>
    <property type="molecule type" value="Genomic_DNA"/>
</dbReference>
<proteinExistence type="predicted"/>
<protein>
    <recommendedName>
        <fullName evidence="3">HprK-related kinase B</fullName>
    </recommendedName>
</protein>
<reference evidence="1" key="1">
    <citation type="submission" date="2022-10" db="EMBL/GenBank/DDBJ databases">
        <title>Comparative genomics and taxonomic characterization of three novel marine species of genus Reichenbachiella exhibiting antioxidant and polysaccharide degradation activities.</title>
        <authorList>
            <person name="Muhammad N."/>
            <person name="Lee Y.-J."/>
            <person name="Ko J."/>
            <person name="Kim S.-G."/>
        </authorList>
    </citation>
    <scope>NUCLEOTIDE SEQUENCE</scope>
    <source>
        <strain evidence="1">Wsw4-B4</strain>
    </source>
</reference>
<dbReference type="RefSeq" id="WP_263052546.1">
    <property type="nucleotide sequence ID" value="NZ_CP106735.1"/>
</dbReference>
<accession>A0ABY6D3T3</accession>
<evidence type="ECO:0000313" key="1">
    <source>
        <dbReference type="EMBL" id="UXX80817.1"/>
    </source>
</evidence>
<keyword evidence="2" id="KW-1185">Reference proteome</keyword>
<dbReference type="SUPFAM" id="SSF53795">
    <property type="entry name" value="PEP carboxykinase-like"/>
    <property type="match status" value="1"/>
</dbReference>
<sequence length="342" mass="38997">MNKSSFLAFYRQLEVVYQKAKAASPCYAHTIDFARQGFLAHFIGDETDFFYKPALTHLLTKSTNHDFEVFVLEGLSSNVALPSPSWKWNEIPPTGEIYRDDDFILTFESWCGVLRVFNRKEKKAYLWIQSITALPQWMRSFPLRSIVDWYFEPTAIQPVHSGGIALGNNGIMLTGKGGSGKSSTCLSCLNHDELKYLGDDFMLVNCENGKEAFSLYNVAKVEFENLEKFKFLEPHRGKFKKDDEKYQIFLNEIMPNKLTNNFEIDAIFLPKITGSKKGKLIKADASDALLALAPSTISLLKGNRELTFNKVSNLVKKLPAYTLELSSDFERNPEIIYNYLNK</sequence>
<name>A0ABY6D3T3_9BACT</name>
<evidence type="ECO:0008006" key="3">
    <source>
        <dbReference type="Google" id="ProtNLM"/>
    </source>
</evidence>
<organism evidence="1 2">
    <name type="scientific">Reichenbachiella carrageenanivorans</name>
    <dbReference type="NCBI Taxonomy" id="2979869"/>
    <lineage>
        <taxon>Bacteria</taxon>
        <taxon>Pseudomonadati</taxon>
        <taxon>Bacteroidota</taxon>
        <taxon>Cytophagia</taxon>
        <taxon>Cytophagales</taxon>
        <taxon>Reichenbachiellaceae</taxon>
        <taxon>Reichenbachiella</taxon>
    </lineage>
</organism>